<dbReference type="RefSeq" id="WP_137615122.1">
    <property type="nucleotide sequence ID" value="NZ_BJDI01000002.1"/>
</dbReference>
<reference evidence="2" key="1">
    <citation type="journal article" date="2019" name="Int. J. Syst. Evol. Microbiol.">
        <title>The Global Catalogue of Microorganisms (GCM) 10K type strain sequencing project: providing services to taxonomists for standard genome sequencing and annotation.</title>
        <authorList>
            <consortium name="The Broad Institute Genomics Platform"/>
            <consortium name="The Broad Institute Genome Sequencing Center for Infectious Disease"/>
            <person name="Wu L."/>
            <person name="Ma J."/>
        </authorList>
    </citation>
    <scope>NUCLEOTIDE SEQUENCE [LARGE SCALE GENOMIC DNA]</scope>
    <source>
        <strain evidence="2">CCM 8930</strain>
    </source>
</reference>
<accession>A0ABW1SIB8</accession>
<protein>
    <submittedName>
        <fullName evidence="1">Bacteriocin immunity protein</fullName>
    </submittedName>
</protein>
<sequence>MFLKSKRPAILNQVGDLVQNSTISPAERQLLLAAQKGLASGHYDEQVAQQLKRQLSVLAMNRHLTPAMTSFFIELSRQYLGYGQRGMVSLW</sequence>
<keyword evidence="2" id="KW-1185">Reference proteome</keyword>
<evidence type="ECO:0000313" key="2">
    <source>
        <dbReference type="Proteomes" id="UP001596171"/>
    </source>
</evidence>
<name>A0ABW1SIB8_9LACO</name>
<evidence type="ECO:0000313" key="1">
    <source>
        <dbReference type="EMBL" id="MFC6201470.1"/>
    </source>
</evidence>
<dbReference type="InterPro" id="IPR015046">
    <property type="entry name" value="LciA_Immunity-like"/>
</dbReference>
<dbReference type="CDD" id="cd21059">
    <property type="entry name" value="LciA-like"/>
    <property type="match status" value="1"/>
</dbReference>
<dbReference type="Pfam" id="PF08951">
    <property type="entry name" value="EntA_Immun"/>
    <property type="match status" value="1"/>
</dbReference>
<gene>
    <name evidence="1" type="ORF">ACFP1L_06235</name>
</gene>
<comment type="caution">
    <text evidence="1">The sequence shown here is derived from an EMBL/GenBank/DDBJ whole genome shotgun (WGS) entry which is preliminary data.</text>
</comment>
<dbReference type="Proteomes" id="UP001596171">
    <property type="component" value="Unassembled WGS sequence"/>
</dbReference>
<organism evidence="1 2">
    <name type="scientific">Lactiplantibacillus nangangensis</name>
    <dbReference type="NCBI Taxonomy" id="2559917"/>
    <lineage>
        <taxon>Bacteria</taxon>
        <taxon>Bacillati</taxon>
        <taxon>Bacillota</taxon>
        <taxon>Bacilli</taxon>
        <taxon>Lactobacillales</taxon>
        <taxon>Lactobacillaceae</taxon>
        <taxon>Lactiplantibacillus</taxon>
    </lineage>
</organism>
<proteinExistence type="predicted"/>
<dbReference type="EMBL" id="JBHSSE010000016">
    <property type="protein sequence ID" value="MFC6201470.1"/>
    <property type="molecule type" value="Genomic_DNA"/>
</dbReference>